<gene>
    <name evidence="2" type="ORF">CK203_067276</name>
</gene>
<proteinExistence type="predicted"/>
<organism evidence="2 3">
    <name type="scientific">Vitis vinifera</name>
    <name type="common">Grape</name>
    <dbReference type="NCBI Taxonomy" id="29760"/>
    <lineage>
        <taxon>Eukaryota</taxon>
        <taxon>Viridiplantae</taxon>
        <taxon>Streptophyta</taxon>
        <taxon>Embryophyta</taxon>
        <taxon>Tracheophyta</taxon>
        <taxon>Spermatophyta</taxon>
        <taxon>Magnoliopsida</taxon>
        <taxon>eudicotyledons</taxon>
        <taxon>Gunneridae</taxon>
        <taxon>Pentapetalae</taxon>
        <taxon>rosids</taxon>
        <taxon>Vitales</taxon>
        <taxon>Vitaceae</taxon>
        <taxon>Viteae</taxon>
        <taxon>Vitis</taxon>
    </lineage>
</organism>
<feature type="compositionally biased region" description="Polar residues" evidence="1">
    <location>
        <begin position="39"/>
        <end position="48"/>
    </location>
</feature>
<name>A0A438EFL3_VITVI</name>
<dbReference type="Proteomes" id="UP000288805">
    <property type="component" value="Unassembled WGS sequence"/>
</dbReference>
<dbReference type="AlphaFoldDB" id="A0A438EFL3"/>
<comment type="caution">
    <text evidence="2">The sequence shown here is derived from an EMBL/GenBank/DDBJ whole genome shotgun (WGS) entry which is preliminary data.</text>
</comment>
<reference evidence="2 3" key="1">
    <citation type="journal article" date="2018" name="PLoS Genet.">
        <title>Population sequencing reveals clonal diversity and ancestral inbreeding in the grapevine cultivar Chardonnay.</title>
        <authorList>
            <person name="Roach M.J."/>
            <person name="Johnson D.L."/>
            <person name="Bohlmann J."/>
            <person name="van Vuuren H.J."/>
            <person name="Jones S.J."/>
            <person name="Pretorius I.S."/>
            <person name="Schmidt S.A."/>
            <person name="Borneman A.R."/>
        </authorList>
    </citation>
    <scope>NUCLEOTIDE SEQUENCE [LARGE SCALE GENOMIC DNA]</scope>
    <source>
        <strain evidence="3">cv. Chardonnay</strain>
        <tissue evidence="2">Leaf</tissue>
    </source>
</reference>
<evidence type="ECO:0000313" key="2">
    <source>
        <dbReference type="EMBL" id="RVW46465.1"/>
    </source>
</evidence>
<feature type="compositionally biased region" description="Basic and acidic residues" evidence="1">
    <location>
        <begin position="29"/>
        <end position="38"/>
    </location>
</feature>
<accession>A0A438EFL3</accession>
<evidence type="ECO:0000313" key="3">
    <source>
        <dbReference type="Proteomes" id="UP000288805"/>
    </source>
</evidence>
<evidence type="ECO:0000256" key="1">
    <source>
        <dbReference type="SAM" id="MobiDB-lite"/>
    </source>
</evidence>
<feature type="region of interest" description="Disordered" evidence="1">
    <location>
        <begin position="17"/>
        <end position="48"/>
    </location>
</feature>
<sequence>MEVAEIRSTAAYPAHQLKENPKWIKRRNRETERGREKQSQTQPVSVETSVVTLREREMAMMKRVAESAVRAFALGSTSGALTRHLHVSIFFFCVFTPDPVDRLVGYFDDDREGHHQNHQPWETSGLHGLSVGYLGSCVAAAPQGILEPDWVLVIFVFC</sequence>
<dbReference type="EMBL" id="QGNW01001302">
    <property type="protein sequence ID" value="RVW46465.1"/>
    <property type="molecule type" value="Genomic_DNA"/>
</dbReference>
<protein>
    <submittedName>
        <fullName evidence="2">Uncharacterized protein</fullName>
    </submittedName>
</protein>